<gene>
    <name evidence="2" type="ORF">AWH69_08475</name>
</gene>
<feature type="transmembrane region" description="Helical" evidence="1">
    <location>
        <begin position="96"/>
        <end position="119"/>
    </location>
</feature>
<keyword evidence="3" id="KW-1185">Reference proteome</keyword>
<comment type="caution">
    <text evidence="2">The sequence shown here is derived from an EMBL/GenBank/DDBJ whole genome shotgun (WGS) entry which is preliminary data.</text>
</comment>
<accession>A0A176QE26</accession>
<reference evidence="2 3" key="1">
    <citation type="submission" date="2016-01" db="EMBL/GenBank/DDBJ databases">
        <title>Janibacter melonis strain CD11_4 genome sequencing and assembly.</title>
        <authorList>
            <person name="Nair G.R."/>
            <person name="Kaur G."/>
            <person name="Chander A.M."/>
            <person name="Mayilraj S."/>
        </authorList>
    </citation>
    <scope>NUCLEOTIDE SEQUENCE [LARGE SCALE GENOMIC DNA]</scope>
    <source>
        <strain evidence="2 3">CD11-4</strain>
    </source>
</reference>
<dbReference type="STRING" id="262209.AWH69_08475"/>
<protein>
    <submittedName>
        <fullName evidence="2">Uncharacterized protein</fullName>
    </submittedName>
</protein>
<proteinExistence type="predicted"/>
<dbReference type="EMBL" id="LQZG01000002">
    <property type="protein sequence ID" value="OAB88029.1"/>
    <property type="molecule type" value="Genomic_DNA"/>
</dbReference>
<sequence>MRALEDLGGRRGGVVLAVAGSLVWLLALAGGSVESRTVWAVVGVGIGVFLVANALRLAGPQGRLSRTVVRRALVVLGLSVLGAVAALVGAGLGPALFVLGGTAGITLWVMSSVAVAVSVPESRGGRG</sequence>
<evidence type="ECO:0000313" key="3">
    <source>
        <dbReference type="Proteomes" id="UP000076976"/>
    </source>
</evidence>
<feature type="transmembrane region" description="Helical" evidence="1">
    <location>
        <begin position="37"/>
        <end position="59"/>
    </location>
</feature>
<evidence type="ECO:0000256" key="1">
    <source>
        <dbReference type="SAM" id="Phobius"/>
    </source>
</evidence>
<keyword evidence="1" id="KW-1133">Transmembrane helix</keyword>
<organism evidence="2 3">
    <name type="scientific">Janibacter melonis</name>
    <dbReference type="NCBI Taxonomy" id="262209"/>
    <lineage>
        <taxon>Bacteria</taxon>
        <taxon>Bacillati</taxon>
        <taxon>Actinomycetota</taxon>
        <taxon>Actinomycetes</taxon>
        <taxon>Micrococcales</taxon>
        <taxon>Intrasporangiaceae</taxon>
        <taxon>Janibacter</taxon>
    </lineage>
</organism>
<dbReference type="AlphaFoldDB" id="A0A176QE26"/>
<feature type="transmembrane region" description="Helical" evidence="1">
    <location>
        <begin position="12"/>
        <end position="31"/>
    </location>
</feature>
<evidence type="ECO:0000313" key="2">
    <source>
        <dbReference type="EMBL" id="OAB88029.1"/>
    </source>
</evidence>
<dbReference type="Proteomes" id="UP000076976">
    <property type="component" value="Unassembled WGS sequence"/>
</dbReference>
<feature type="transmembrane region" description="Helical" evidence="1">
    <location>
        <begin position="71"/>
        <end position="90"/>
    </location>
</feature>
<name>A0A176QE26_9MICO</name>
<dbReference type="RefSeq" id="WP_068273976.1">
    <property type="nucleotide sequence ID" value="NZ_LQZG01000002.1"/>
</dbReference>
<keyword evidence="1" id="KW-0812">Transmembrane</keyword>
<keyword evidence="1" id="KW-0472">Membrane</keyword>